<gene>
    <name evidence="12" type="ORF">BSL78_07373</name>
</gene>
<dbReference type="InterPro" id="IPR000276">
    <property type="entry name" value="GPCR_Rhodpsn"/>
</dbReference>
<dbReference type="EMBL" id="MRZV01000203">
    <property type="protein sequence ID" value="PIK55713.1"/>
    <property type="molecule type" value="Genomic_DNA"/>
</dbReference>
<evidence type="ECO:0000256" key="10">
    <source>
        <dbReference type="SAM" id="Phobius"/>
    </source>
</evidence>
<dbReference type="OrthoDB" id="5960344at2759"/>
<evidence type="ECO:0000256" key="3">
    <source>
        <dbReference type="ARBA" id="ARBA00022692"/>
    </source>
</evidence>
<keyword evidence="8" id="KW-0807">Transducer</keyword>
<protein>
    <submittedName>
        <fullName evidence="12">Putative muscarinic acetylcholine receptor M1-like</fullName>
    </submittedName>
</protein>
<evidence type="ECO:0000256" key="6">
    <source>
        <dbReference type="ARBA" id="ARBA00023136"/>
    </source>
</evidence>
<evidence type="ECO:0000256" key="8">
    <source>
        <dbReference type="ARBA" id="ARBA00023224"/>
    </source>
</evidence>
<dbReference type="PROSITE" id="PS50262">
    <property type="entry name" value="G_PROTEIN_RECEP_F1_2"/>
    <property type="match status" value="1"/>
</dbReference>
<dbReference type="PANTHER" id="PTHR24230">
    <property type="entry name" value="G-PROTEIN COUPLED RECEPTOR"/>
    <property type="match status" value="1"/>
</dbReference>
<keyword evidence="2" id="KW-1003">Cell membrane</keyword>
<feature type="transmembrane region" description="Helical" evidence="10">
    <location>
        <begin position="161"/>
        <end position="189"/>
    </location>
</feature>
<dbReference type="Proteomes" id="UP000230750">
    <property type="component" value="Unassembled WGS sequence"/>
</dbReference>
<feature type="region of interest" description="Disordered" evidence="9">
    <location>
        <begin position="290"/>
        <end position="341"/>
    </location>
</feature>
<feature type="domain" description="G-protein coupled receptors family 1 profile" evidence="11">
    <location>
        <begin position="23"/>
        <end position="397"/>
    </location>
</feature>
<evidence type="ECO:0000256" key="2">
    <source>
        <dbReference type="ARBA" id="ARBA00022475"/>
    </source>
</evidence>
<keyword evidence="6 10" id="KW-0472">Membrane</keyword>
<keyword evidence="4 10" id="KW-1133">Transmembrane helix</keyword>
<dbReference type="GO" id="GO:0007218">
    <property type="term" value="P:neuropeptide signaling pathway"/>
    <property type="evidence" value="ECO:0007669"/>
    <property type="project" value="TreeGrafter"/>
</dbReference>
<evidence type="ECO:0000313" key="12">
    <source>
        <dbReference type="EMBL" id="PIK55713.1"/>
    </source>
</evidence>
<dbReference type="PRINTS" id="PR00237">
    <property type="entry name" value="GPCRRHODOPSN"/>
</dbReference>
<evidence type="ECO:0000256" key="5">
    <source>
        <dbReference type="ARBA" id="ARBA00023040"/>
    </source>
</evidence>
<dbReference type="PANTHER" id="PTHR24230:SF0">
    <property type="entry name" value="G-PROTEIN COUPLED RECEPTORS FAMILY 1 PROFILE DOMAIN-CONTAINING PROTEIN"/>
    <property type="match status" value="1"/>
</dbReference>
<keyword evidence="3 10" id="KW-0812">Transmembrane</keyword>
<name>A0A2G8L632_STIJA</name>
<proteinExistence type="predicted"/>
<evidence type="ECO:0000256" key="1">
    <source>
        <dbReference type="ARBA" id="ARBA00004651"/>
    </source>
</evidence>
<dbReference type="STRING" id="307972.A0A2G8L632"/>
<evidence type="ECO:0000256" key="4">
    <source>
        <dbReference type="ARBA" id="ARBA00022989"/>
    </source>
</evidence>
<keyword evidence="13" id="KW-1185">Reference proteome</keyword>
<comment type="subcellular location">
    <subcellularLocation>
        <location evidence="1">Cell membrane</location>
        <topology evidence="1">Multi-pass membrane protein</topology>
    </subcellularLocation>
</comment>
<comment type="caution">
    <text evidence="12">The sequence shown here is derived from an EMBL/GenBank/DDBJ whole genome shotgun (WGS) entry which is preliminary data.</text>
</comment>
<sequence length="397" mass="43617">MSPVRATVILAYSILAVTVGIPGNIAVIKVFKRNPAESAPKLLIRYLGIFDLCSCLVTSLGVVFLIPDVVTDVSCKLYSLLTVWGNFMSLFLTLFIAIDRYIAVCRPKKYLLRPKSVEKATWVSFMISLVLASLTMLFFGTQSTNGSKICAVTAEVGGAKFLYAMVVGSQLFLFISSCAIIFVLHCALLRKLRRHRYLMQLSRRQNSSRRGVGGLHSECAARRKEYLPGVDKVNVVSSRVTTDDTYLSLQSEPTTAVQLVHLVGPDCPRTALNMALSDNRIFLHCQRHSSSQPSALPSPGRQHSEATKTDSSCGGTVTSPPAVPVTAPSTRTSERDSLSLPTRSSRYKSSFVVKPIPGRITFMLSVTMIAFVLIWAPVFVITCLVAYGDFIIIFIRF</sequence>
<dbReference type="AlphaFoldDB" id="A0A2G8L632"/>
<feature type="transmembrane region" description="Helical" evidence="10">
    <location>
        <begin position="6"/>
        <end position="31"/>
    </location>
</feature>
<feature type="transmembrane region" description="Helical" evidence="10">
    <location>
        <begin position="78"/>
        <end position="99"/>
    </location>
</feature>
<feature type="transmembrane region" description="Helical" evidence="10">
    <location>
        <begin position="43"/>
        <end position="66"/>
    </location>
</feature>
<reference evidence="12 13" key="1">
    <citation type="journal article" date="2017" name="PLoS Biol.">
        <title>The sea cucumber genome provides insights into morphological evolution and visceral regeneration.</title>
        <authorList>
            <person name="Zhang X."/>
            <person name="Sun L."/>
            <person name="Yuan J."/>
            <person name="Sun Y."/>
            <person name="Gao Y."/>
            <person name="Zhang L."/>
            <person name="Li S."/>
            <person name="Dai H."/>
            <person name="Hamel J.F."/>
            <person name="Liu C."/>
            <person name="Yu Y."/>
            <person name="Liu S."/>
            <person name="Lin W."/>
            <person name="Guo K."/>
            <person name="Jin S."/>
            <person name="Xu P."/>
            <person name="Storey K.B."/>
            <person name="Huan P."/>
            <person name="Zhang T."/>
            <person name="Zhou Y."/>
            <person name="Zhang J."/>
            <person name="Lin C."/>
            <person name="Li X."/>
            <person name="Xing L."/>
            <person name="Huo D."/>
            <person name="Sun M."/>
            <person name="Wang L."/>
            <person name="Mercier A."/>
            <person name="Li F."/>
            <person name="Yang H."/>
            <person name="Xiang J."/>
        </authorList>
    </citation>
    <scope>NUCLEOTIDE SEQUENCE [LARGE SCALE GENOMIC DNA]</scope>
    <source>
        <strain evidence="12">Shaxun</strain>
        <tissue evidence="12">Muscle</tissue>
    </source>
</reference>
<feature type="compositionally biased region" description="Low complexity" evidence="9">
    <location>
        <begin position="316"/>
        <end position="330"/>
    </location>
</feature>
<dbReference type="CDD" id="cd00637">
    <property type="entry name" value="7tm_classA_rhodopsin-like"/>
    <property type="match status" value="1"/>
</dbReference>
<evidence type="ECO:0000256" key="7">
    <source>
        <dbReference type="ARBA" id="ARBA00023170"/>
    </source>
</evidence>
<evidence type="ECO:0000259" key="11">
    <source>
        <dbReference type="PROSITE" id="PS50262"/>
    </source>
</evidence>
<keyword evidence="5" id="KW-0297">G-protein coupled receptor</keyword>
<dbReference type="GO" id="GO:0008528">
    <property type="term" value="F:G protein-coupled peptide receptor activity"/>
    <property type="evidence" value="ECO:0007669"/>
    <property type="project" value="TreeGrafter"/>
</dbReference>
<evidence type="ECO:0000256" key="9">
    <source>
        <dbReference type="SAM" id="MobiDB-lite"/>
    </source>
</evidence>
<feature type="transmembrane region" description="Helical" evidence="10">
    <location>
        <begin position="120"/>
        <end position="141"/>
    </location>
</feature>
<organism evidence="12 13">
    <name type="scientific">Stichopus japonicus</name>
    <name type="common">Sea cucumber</name>
    <dbReference type="NCBI Taxonomy" id="307972"/>
    <lineage>
        <taxon>Eukaryota</taxon>
        <taxon>Metazoa</taxon>
        <taxon>Echinodermata</taxon>
        <taxon>Eleutherozoa</taxon>
        <taxon>Echinozoa</taxon>
        <taxon>Holothuroidea</taxon>
        <taxon>Aspidochirotacea</taxon>
        <taxon>Aspidochirotida</taxon>
        <taxon>Stichopodidae</taxon>
        <taxon>Apostichopus</taxon>
    </lineage>
</organism>
<dbReference type="Pfam" id="PF00001">
    <property type="entry name" value="7tm_1"/>
    <property type="match status" value="1"/>
</dbReference>
<feature type="transmembrane region" description="Helical" evidence="10">
    <location>
        <begin position="362"/>
        <end position="395"/>
    </location>
</feature>
<keyword evidence="7 12" id="KW-0675">Receptor</keyword>
<dbReference type="InterPro" id="IPR017452">
    <property type="entry name" value="GPCR_Rhodpsn_7TM"/>
</dbReference>
<dbReference type="SUPFAM" id="SSF81321">
    <property type="entry name" value="Family A G protein-coupled receptor-like"/>
    <property type="match status" value="1"/>
</dbReference>
<dbReference type="GO" id="GO:0005886">
    <property type="term" value="C:plasma membrane"/>
    <property type="evidence" value="ECO:0007669"/>
    <property type="project" value="UniProtKB-SubCell"/>
</dbReference>
<accession>A0A2G8L632</accession>
<evidence type="ECO:0000313" key="13">
    <source>
        <dbReference type="Proteomes" id="UP000230750"/>
    </source>
</evidence>
<dbReference type="Gene3D" id="1.20.1070.10">
    <property type="entry name" value="Rhodopsin 7-helix transmembrane proteins"/>
    <property type="match status" value="1"/>
</dbReference>